<dbReference type="AlphaFoldDB" id="A0A517R7I2"/>
<evidence type="ECO:0000256" key="5">
    <source>
        <dbReference type="ARBA" id="ARBA00023014"/>
    </source>
</evidence>
<dbReference type="Proteomes" id="UP000317318">
    <property type="component" value="Chromosome"/>
</dbReference>
<dbReference type="GO" id="GO:0003824">
    <property type="term" value="F:catalytic activity"/>
    <property type="evidence" value="ECO:0007669"/>
    <property type="project" value="InterPro"/>
</dbReference>
<evidence type="ECO:0000256" key="1">
    <source>
        <dbReference type="ARBA" id="ARBA00001966"/>
    </source>
</evidence>
<dbReference type="PANTHER" id="PTHR43306">
    <property type="entry name" value="7,8-DIHYDRO-6-HYDROXYMETHYLPTERIN DIMETHYLTRANSFERASE"/>
    <property type="match status" value="1"/>
</dbReference>
<evidence type="ECO:0000256" key="3">
    <source>
        <dbReference type="ARBA" id="ARBA00022723"/>
    </source>
</evidence>
<keyword evidence="2" id="KW-0949">S-adenosyl-L-methionine</keyword>
<dbReference type="InterPro" id="IPR056488">
    <property type="entry name" value="Zn_ribbon_HMPTM"/>
</dbReference>
<dbReference type="GO" id="GO:0046872">
    <property type="term" value="F:metal ion binding"/>
    <property type="evidence" value="ECO:0007669"/>
    <property type="project" value="UniProtKB-KW"/>
</dbReference>
<evidence type="ECO:0000256" key="4">
    <source>
        <dbReference type="ARBA" id="ARBA00023004"/>
    </source>
</evidence>
<accession>A0A517R7I2</accession>
<dbReference type="SUPFAM" id="SSF102114">
    <property type="entry name" value="Radical SAM enzymes"/>
    <property type="match status" value="1"/>
</dbReference>
<organism evidence="7 8">
    <name type="scientific">Stratiformator vulcanicus</name>
    <dbReference type="NCBI Taxonomy" id="2527980"/>
    <lineage>
        <taxon>Bacteria</taxon>
        <taxon>Pseudomonadati</taxon>
        <taxon>Planctomycetota</taxon>
        <taxon>Planctomycetia</taxon>
        <taxon>Planctomycetales</taxon>
        <taxon>Planctomycetaceae</taxon>
        <taxon>Stratiformator</taxon>
    </lineage>
</organism>
<dbReference type="InterPro" id="IPR034474">
    <property type="entry name" value="Methyltransferase_Class_D"/>
</dbReference>
<gene>
    <name evidence="7" type="primary">albA</name>
    <name evidence="7" type="ORF">Pan189_42340</name>
</gene>
<dbReference type="SFLD" id="SFLDS00029">
    <property type="entry name" value="Radical_SAM"/>
    <property type="match status" value="1"/>
</dbReference>
<dbReference type="EMBL" id="CP036268">
    <property type="protein sequence ID" value="QDT39822.1"/>
    <property type="molecule type" value="Genomic_DNA"/>
</dbReference>
<dbReference type="KEGG" id="svp:Pan189_42340"/>
<evidence type="ECO:0000256" key="2">
    <source>
        <dbReference type="ARBA" id="ARBA00022691"/>
    </source>
</evidence>
<keyword evidence="3" id="KW-0479">Metal-binding</keyword>
<dbReference type="SFLD" id="SFLDG01100">
    <property type="entry name" value="methyltransferase_(Class_D)"/>
    <property type="match status" value="1"/>
</dbReference>
<keyword evidence="4" id="KW-0408">Iron</keyword>
<dbReference type="SFLD" id="SFLDG01067">
    <property type="entry name" value="SPASM/twitch_domain_containing"/>
    <property type="match status" value="1"/>
</dbReference>
<dbReference type="RefSeq" id="WP_145365934.1">
    <property type="nucleotide sequence ID" value="NZ_CP036268.1"/>
</dbReference>
<dbReference type="InterPro" id="IPR058240">
    <property type="entry name" value="rSAM_sf"/>
</dbReference>
<protein>
    <submittedName>
        <fullName evidence="7">Antilisterial bacteriocin subtilosin biosynthesis protein AlbA</fullName>
    </submittedName>
</protein>
<dbReference type="Pfam" id="PF04055">
    <property type="entry name" value="Radical_SAM"/>
    <property type="match status" value="1"/>
</dbReference>
<dbReference type="InterPro" id="IPR007197">
    <property type="entry name" value="rSAM"/>
</dbReference>
<comment type="cofactor">
    <cofactor evidence="1">
        <name>[4Fe-4S] cluster</name>
        <dbReference type="ChEBI" id="CHEBI:49883"/>
    </cofactor>
</comment>
<dbReference type="GO" id="GO:0051536">
    <property type="term" value="F:iron-sulfur cluster binding"/>
    <property type="evidence" value="ECO:0007669"/>
    <property type="project" value="UniProtKB-KW"/>
</dbReference>
<proteinExistence type="predicted"/>
<dbReference type="OrthoDB" id="7021155at2"/>
<keyword evidence="5" id="KW-0411">Iron-sulfur</keyword>
<sequence>MLPLRGHSLLGLTKSLCPSCLDTVEAKIIERGGRVYFRKRCPKCGPRDDFVCSDVTWYDRLEYVTPGKIPKIHAIEPKEGCPRDCGLCTDHEQHTCIGIVELTDSCNLKCPMCYAGSAPGLKHHSVDDCKRAIDRLVEVEGRPEVVQLSGGEPTVHPQFREIYDYACQQPIDYVMINTNGLNFVRDPSLVEYVAERKKRTEVYFQFDSFKESATLELRGAKLVTEKLKAIDALCDADIHIILVCTLQPGLNDDEIGKLVDFGLQRPCITGISFQPATYSGRNFTPEVLENRITFPDVISKVCEQTSEGTVFTPQDFMPLPCAHPNCHQLTYAYRKGGQVTPLPRFIDAKENLDLLANGITFTRPRVRALVERFLSRMGQGCCAGGDCETEEANVREIAGDANGLSILESSIPSFASSPALQGDGFIASNARKFFAAGLAETLTPKDVFRITITNFLDAYNFDVRRLMKCCTHHVLPSGHVVPFCAYNTLYRNGHIPLPALNQEDAMLI</sequence>
<feature type="domain" description="Radical SAM core" evidence="6">
    <location>
        <begin position="89"/>
        <end position="320"/>
    </location>
</feature>
<name>A0A517R7I2_9PLAN</name>
<dbReference type="PROSITE" id="PS51918">
    <property type="entry name" value="RADICAL_SAM"/>
    <property type="match status" value="1"/>
</dbReference>
<dbReference type="InterPro" id="IPR013785">
    <property type="entry name" value="Aldolase_TIM"/>
</dbReference>
<evidence type="ECO:0000313" key="7">
    <source>
        <dbReference type="EMBL" id="QDT39822.1"/>
    </source>
</evidence>
<keyword evidence="8" id="KW-1185">Reference proteome</keyword>
<dbReference type="Gene3D" id="3.20.20.70">
    <property type="entry name" value="Aldolase class I"/>
    <property type="match status" value="1"/>
</dbReference>
<dbReference type="PANTHER" id="PTHR43306:SF1">
    <property type="entry name" value="7,8-DIHYDRO-6-HYDROXYMETHYLPTERIN DIMETHYLTRANSFERASE"/>
    <property type="match status" value="1"/>
</dbReference>
<evidence type="ECO:0000259" key="6">
    <source>
        <dbReference type="PROSITE" id="PS51918"/>
    </source>
</evidence>
<reference evidence="7 8" key="1">
    <citation type="submission" date="2019-02" db="EMBL/GenBank/DDBJ databases">
        <title>Deep-cultivation of Planctomycetes and their phenomic and genomic characterization uncovers novel biology.</title>
        <authorList>
            <person name="Wiegand S."/>
            <person name="Jogler M."/>
            <person name="Boedeker C."/>
            <person name="Pinto D."/>
            <person name="Vollmers J."/>
            <person name="Rivas-Marin E."/>
            <person name="Kohn T."/>
            <person name="Peeters S.H."/>
            <person name="Heuer A."/>
            <person name="Rast P."/>
            <person name="Oberbeckmann S."/>
            <person name="Bunk B."/>
            <person name="Jeske O."/>
            <person name="Meyerdierks A."/>
            <person name="Storesund J.E."/>
            <person name="Kallscheuer N."/>
            <person name="Luecker S."/>
            <person name="Lage O.M."/>
            <person name="Pohl T."/>
            <person name="Merkel B.J."/>
            <person name="Hornburger P."/>
            <person name="Mueller R.-W."/>
            <person name="Bruemmer F."/>
            <person name="Labrenz M."/>
            <person name="Spormann A.M."/>
            <person name="Op den Camp H."/>
            <person name="Overmann J."/>
            <person name="Amann R."/>
            <person name="Jetten M.S.M."/>
            <person name="Mascher T."/>
            <person name="Medema M.H."/>
            <person name="Devos D.P."/>
            <person name="Kaster A.-K."/>
            <person name="Ovreas L."/>
            <person name="Rohde M."/>
            <person name="Galperin M.Y."/>
            <person name="Jogler C."/>
        </authorList>
    </citation>
    <scope>NUCLEOTIDE SEQUENCE [LARGE SCALE GENOMIC DNA]</scope>
    <source>
        <strain evidence="7 8">Pan189</strain>
    </source>
</reference>
<evidence type="ECO:0000313" key="8">
    <source>
        <dbReference type="Proteomes" id="UP000317318"/>
    </source>
</evidence>
<dbReference type="Pfam" id="PF23545">
    <property type="entry name" value="Zn_ribbon_HMPTM"/>
    <property type="match status" value="1"/>
</dbReference>
<dbReference type="CDD" id="cd01335">
    <property type="entry name" value="Radical_SAM"/>
    <property type="match status" value="1"/>
</dbReference>